<protein>
    <submittedName>
        <fullName evidence="2">19366_t:CDS:1</fullName>
    </submittedName>
</protein>
<accession>A0ABN7WCU3</accession>
<dbReference type="Proteomes" id="UP000789901">
    <property type="component" value="Unassembled WGS sequence"/>
</dbReference>
<name>A0ABN7WCU3_GIGMA</name>
<feature type="non-terminal residue" evidence="2">
    <location>
        <position position="1"/>
    </location>
</feature>
<keyword evidence="1" id="KW-0175">Coiled coil</keyword>
<dbReference type="EMBL" id="CAJVQB010038931">
    <property type="protein sequence ID" value="CAG8826806.1"/>
    <property type="molecule type" value="Genomic_DNA"/>
</dbReference>
<evidence type="ECO:0000313" key="3">
    <source>
        <dbReference type="Proteomes" id="UP000789901"/>
    </source>
</evidence>
<feature type="non-terminal residue" evidence="2">
    <location>
        <position position="166"/>
    </location>
</feature>
<sequence>YCPKEIPVKVESVKMDVELERLSKELAHLNNKFDEAYNACINATARPDLYIQLQGLPITITKMNTQSKLLQDILDITTLGTKFDQKNIDALKVIEKVATIDHMDKIFEPENVKGLDEKDYTKEALDDEPFGSLKKNYKKRKTYGWQEGRKRPHYLLDKSKEEAPEE</sequence>
<organism evidence="2 3">
    <name type="scientific">Gigaspora margarita</name>
    <dbReference type="NCBI Taxonomy" id="4874"/>
    <lineage>
        <taxon>Eukaryota</taxon>
        <taxon>Fungi</taxon>
        <taxon>Fungi incertae sedis</taxon>
        <taxon>Mucoromycota</taxon>
        <taxon>Glomeromycotina</taxon>
        <taxon>Glomeromycetes</taxon>
        <taxon>Diversisporales</taxon>
        <taxon>Gigasporaceae</taxon>
        <taxon>Gigaspora</taxon>
    </lineage>
</organism>
<proteinExistence type="predicted"/>
<keyword evidence="3" id="KW-1185">Reference proteome</keyword>
<comment type="caution">
    <text evidence="2">The sequence shown here is derived from an EMBL/GenBank/DDBJ whole genome shotgun (WGS) entry which is preliminary data.</text>
</comment>
<evidence type="ECO:0000313" key="2">
    <source>
        <dbReference type="EMBL" id="CAG8826806.1"/>
    </source>
</evidence>
<gene>
    <name evidence="2" type="ORF">GMARGA_LOCUS29226</name>
</gene>
<reference evidence="2 3" key="1">
    <citation type="submission" date="2021-06" db="EMBL/GenBank/DDBJ databases">
        <authorList>
            <person name="Kallberg Y."/>
            <person name="Tangrot J."/>
            <person name="Rosling A."/>
        </authorList>
    </citation>
    <scope>NUCLEOTIDE SEQUENCE [LARGE SCALE GENOMIC DNA]</scope>
    <source>
        <strain evidence="2 3">120-4 pot B 10/14</strain>
    </source>
</reference>
<feature type="coiled-coil region" evidence="1">
    <location>
        <begin position="12"/>
        <end position="39"/>
    </location>
</feature>
<evidence type="ECO:0000256" key="1">
    <source>
        <dbReference type="SAM" id="Coils"/>
    </source>
</evidence>